<keyword evidence="6" id="KW-1185">Reference proteome</keyword>
<keyword evidence="3 4" id="KW-0472">Membrane</keyword>
<evidence type="ECO:0000256" key="3">
    <source>
        <dbReference type="ARBA" id="ARBA00023136"/>
    </source>
</evidence>
<gene>
    <name evidence="5" type="ORF">ANCDUO_10728</name>
</gene>
<dbReference type="OrthoDB" id="6500128at2759"/>
<organism evidence="5 6">
    <name type="scientific">Ancylostoma duodenale</name>
    <dbReference type="NCBI Taxonomy" id="51022"/>
    <lineage>
        <taxon>Eukaryota</taxon>
        <taxon>Metazoa</taxon>
        <taxon>Ecdysozoa</taxon>
        <taxon>Nematoda</taxon>
        <taxon>Chromadorea</taxon>
        <taxon>Rhabditida</taxon>
        <taxon>Rhabditina</taxon>
        <taxon>Rhabditomorpha</taxon>
        <taxon>Strongyloidea</taxon>
        <taxon>Ancylostomatidae</taxon>
        <taxon>Ancylostomatinae</taxon>
        <taxon>Ancylostoma</taxon>
    </lineage>
</organism>
<accession>A0A0C2GJK2</accession>
<dbReference type="Gene3D" id="1.20.1560.10">
    <property type="entry name" value="ABC transporter type 1, transmembrane domain"/>
    <property type="match status" value="1"/>
</dbReference>
<dbReference type="GO" id="GO:0016020">
    <property type="term" value="C:membrane"/>
    <property type="evidence" value="ECO:0007669"/>
    <property type="project" value="InterPro"/>
</dbReference>
<proteinExistence type="predicted"/>
<dbReference type="GO" id="GO:0005524">
    <property type="term" value="F:ATP binding"/>
    <property type="evidence" value="ECO:0007669"/>
    <property type="project" value="InterPro"/>
</dbReference>
<feature type="transmembrane region" description="Helical" evidence="4">
    <location>
        <begin position="63"/>
        <end position="84"/>
    </location>
</feature>
<reference evidence="5 6" key="1">
    <citation type="submission" date="2013-12" db="EMBL/GenBank/DDBJ databases">
        <title>Draft genome of the parsitic nematode Ancylostoma duodenale.</title>
        <authorList>
            <person name="Mitreva M."/>
        </authorList>
    </citation>
    <scope>NUCLEOTIDE SEQUENCE [LARGE SCALE GENOMIC DNA]</scope>
    <source>
        <strain evidence="5 6">Zhejiang</strain>
    </source>
</reference>
<name>A0A0C2GJK2_9BILA</name>
<evidence type="ECO:0000256" key="1">
    <source>
        <dbReference type="ARBA" id="ARBA00022692"/>
    </source>
</evidence>
<keyword evidence="2 4" id="KW-1133">Transmembrane helix</keyword>
<dbReference type="AlphaFoldDB" id="A0A0C2GJK2"/>
<protein>
    <submittedName>
        <fullName evidence="5">Uncharacterized protein</fullName>
    </submittedName>
</protein>
<sequence>MQFAAASEGQSQHTSPITQYAAKAIISTMKEEKANAQLSAWEVLQHLVKFVWPKGNKAIKRRVLVALCLLIGAKVWTFSVLLVSPCGMAAVDSCETLRTCKYSQETLNLQ</sequence>
<evidence type="ECO:0000313" key="6">
    <source>
        <dbReference type="Proteomes" id="UP000054047"/>
    </source>
</evidence>
<dbReference type="EMBL" id="KN732389">
    <property type="protein sequence ID" value="KIH59054.1"/>
    <property type="molecule type" value="Genomic_DNA"/>
</dbReference>
<dbReference type="InterPro" id="IPR036640">
    <property type="entry name" value="ABC1_TM_sf"/>
</dbReference>
<evidence type="ECO:0000256" key="4">
    <source>
        <dbReference type="SAM" id="Phobius"/>
    </source>
</evidence>
<evidence type="ECO:0000313" key="5">
    <source>
        <dbReference type="EMBL" id="KIH59054.1"/>
    </source>
</evidence>
<keyword evidence="1 4" id="KW-0812">Transmembrane</keyword>
<dbReference type="Proteomes" id="UP000054047">
    <property type="component" value="Unassembled WGS sequence"/>
</dbReference>
<evidence type="ECO:0000256" key="2">
    <source>
        <dbReference type="ARBA" id="ARBA00022989"/>
    </source>
</evidence>